<name>A0A4R6AU60_9RHOB</name>
<organism evidence="2 3">
    <name type="scientific">Meridianimarinicoccus aquatilis</name>
    <dbReference type="NCBI Taxonomy" id="2552766"/>
    <lineage>
        <taxon>Bacteria</taxon>
        <taxon>Pseudomonadati</taxon>
        <taxon>Pseudomonadota</taxon>
        <taxon>Alphaproteobacteria</taxon>
        <taxon>Rhodobacterales</taxon>
        <taxon>Paracoccaceae</taxon>
        <taxon>Meridianimarinicoccus</taxon>
    </lineage>
</organism>
<feature type="transmembrane region" description="Helical" evidence="1">
    <location>
        <begin position="264"/>
        <end position="285"/>
    </location>
</feature>
<feature type="transmembrane region" description="Helical" evidence="1">
    <location>
        <begin position="381"/>
        <end position="397"/>
    </location>
</feature>
<keyword evidence="1" id="KW-0472">Membrane</keyword>
<dbReference type="NCBIfam" id="TIGR04370">
    <property type="entry name" value="glyco_rpt_poly"/>
    <property type="match status" value="1"/>
</dbReference>
<dbReference type="EMBL" id="SMZO01000016">
    <property type="protein sequence ID" value="TDL88131.1"/>
    <property type="molecule type" value="Genomic_DNA"/>
</dbReference>
<feature type="transmembrane region" description="Helical" evidence="1">
    <location>
        <begin position="215"/>
        <end position="236"/>
    </location>
</feature>
<feature type="transmembrane region" description="Helical" evidence="1">
    <location>
        <begin position="347"/>
        <end position="369"/>
    </location>
</feature>
<feature type="transmembrane region" description="Helical" evidence="1">
    <location>
        <begin position="76"/>
        <end position="94"/>
    </location>
</feature>
<dbReference type="Proteomes" id="UP000294562">
    <property type="component" value="Unassembled WGS sequence"/>
</dbReference>
<evidence type="ECO:0000313" key="3">
    <source>
        <dbReference type="Proteomes" id="UP000294562"/>
    </source>
</evidence>
<comment type="caution">
    <text evidence="2">The sequence shown here is derived from an EMBL/GenBank/DDBJ whole genome shotgun (WGS) entry which is preliminary data.</text>
</comment>
<gene>
    <name evidence="2" type="ORF">E2L05_08785</name>
</gene>
<evidence type="ECO:0000313" key="2">
    <source>
        <dbReference type="EMBL" id="TDL88131.1"/>
    </source>
</evidence>
<sequence>MKFHPAVLMLIVWFSAFAGFIILPFELTHRTIGFQGLMVLLAFILTFCLGGFLRTVHLSQRPVASTQGLRLKRADFVLKSLATVACLTMAFEIVRSGALDIGSAYSARSDQAQALLHGDLSQSSGIFKIGFLCYPAGYVYLVRGLLFDAKPRWTTIIVFGVLPGILAGLAMGGRTPIVNTMAYGFLAYRARAVLYPRIGQIDRPKPGKVNPLIKVAAVVFGLFAFNYFINVFIVRADAVGGADMMLDFVASQWGVTFGGPGADAMIALFGTVTTYLIFVFVWYLVQGIVMSNSLFTSYLGDPLMGVYGIDILTAVMRRVDPAGVSEKFNYLLNLDTYGFLPSAFGSLYVDFLFGGLFFAFLWGWLAAVVYRNIRRGRDTRWFIFAPFITLGVIFSLINTPLGFSNGFITHFWLVTTFLLIRRPRMMQPTG</sequence>
<accession>A0A4R6AU60</accession>
<keyword evidence="1" id="KW-0812">Transmembrane</keyword>
<feature type="transmembrane region" description="Helical" evidence="1">
    <location>
        <begin position="125"/>
        <end position="146"/>
    </location>
</feature>
<keyword evidence="3" id="KW-1185">Reference proteome</keyword>
<keyword evidence="1" id="KW-1133">Transmembrane helix</keyword>
<dbReference type="RefSeq" id="WP_133342545.1">
    <property type="nucleotide sequence ID" value="NZ_SMZO01000016.1"/>
</dbReference>
<protein>
    <submittedName>
        <fullName evidence="2">Oligosaccharide repeat unit polymerase</fullName>
    </submittedName>
</protein>
<feature type="transmembrane region" description="Helical" evidence="1">
    <location>
        <begin position="153"/>
        <end position="171"/>
    </location>
</feature>
<proteinExistence type="predicted"/>
<reference evidence="2 3" key="1">
    <citation type="submission" date="2019-03" db="EMBL/GenBank/DDBJ databases">
        <title>Rhodobacteraceae bacterium SM1902, a new member of the family Rhodobacteraceae isolated from Yantai.</title>
        <authorList>
            <person name="Sun Y."/>
        </authorList>
    </citation>
    <scope>NUCLEOTIDE SEQUENCE [LARGE SCALE GENOMIC DNA]</scope>
    <source>
        <strain evidence="2 3">SM1902</strain>
    </source>
</reference>
<evidence type="ECO:0000256" key="1">
    <source>
        <dbReference type="SAM" id="Phobius"/>
    </source>
</evidence>
<feature type="transmembrane region" description="Helical" evidence="1">
    <location>
        <begin position="7"/>
        <end position="25"/>
    </location>
</feature>
<dbReference type="AlphaFoldDB" id="A0A4R6AU60"/>
<dbReference type="OrthoDB" id="8477913at2"/>
<feature type="transmembrane region" description="Helical" evidence="1">
    <location>
        <begin position="37"/>
        <end position="56"/>
    </location>
</feature>